<dbReference type="AlphaFoldDB" id="A0A2X1J5Q3"/>
<organism evidence="1 2">
    <name type="scientific">Escherichia coli</name>
    <dbReference type="NCBI Taxonomy" id="562"/>
    <lineage>
        <taxon>Bacteria</taxon>
        <taxon>Pseudomonadati</taxon>
        <taxon>Pseudomonadota</taxon>
        <taxon>Gammaproteobacteria</taxon>
        <taxon>Enterobacterales</taxon>
        <taxon>Enterobacteriaceae</taxon>
        <taxon>Escherichia</taxon>
    </lineage>
</organism>
<evidence type="ECO:0000313" key="1">
    <source>
        <dbReference type="EMBL" id="SPW42280.1"/>
    </source>
</evidence>
<accession>A0A2X1J5Q3</accession>
<protein>
    <submittedName>
        <fullName evidence="1">Uncharacterized protein</fullName>
    </submittedName>
</protein>
<dbReference type="Proteomes" id="UP000250561">
    <property type="component" value="Unassembled WGS sequence"/>
</dbReference>
<gene>
    <name evidence="1" type="ORF">NCTC11126_01774</name>
</gene>
<sequence>MYFQKAVPYHTAKFNFELKSSKRSGGTSGYSGSTDGLSNIVFVSQMNDYTSLRANGQIRLHSVCGNGQFKPELVHIMQTEAKVLMDHRELIYSTWPERIDGYWEN</sequence>
<reference evidence="1 2" key="1">
    <citation type="submission" date="2018-06" db="EMBL/GenBank/DDBJ databases">
        <authorList>
            <consortium name="Pathogen Informatics"/>
            <person name="Doyle S."/>
        </authorList>
    </citation>
    <scope>NUCLEOTIDE SEQUENCE [LARGE SCALE GENOMIC DNA]</scope>
    <source>
        <strain evidence="1 2">NCTC11126</strain>
    </source>
</reference>
<name>A0A2X1J5Q3_ECOLX</name>
<proteinExistence type="predicted"/>
<evidence type="ECO:0000313" key="2">
    <source>
        <dbReference type="Proteomes" id="UP000250561"/>
    </source>
</evidence>
<dbReference type="EMBL" id="UARS01000005">
    <property type="protein sequence ID" value="SPW42280.1"/>
    <property type="molecule type" value="Genomic_DNA"/>
</dbReference>